<protein>
    <submittedName>
        <fullName evidence="1">Uncharacterized protein</fullName>
    </submittedName>
</protein>
<reference evidence="1" key="1">
    <citation type="submission" date="2013-04" db="EMBL/GenBank/DDBJ databases">
        <title>The Genome Sequence of Fonticula alba ATCC 38817.</title>
        <authorList>
            <consortium name="The Broad Institute Genomics Platform"/>
            <person name="Russ C."/>
            <person name="Cuomo C."/>
            <person name="Burger G."/>
            <person name="Gray M.W."/>
            <person name="Holland P.W.H."/>
            <person name="King N."/>
            <person name="Lang F.B.F."/>
            <person name="Roger A.J."/>
            <person name="Ruiz-Trillo I."/>
            <person name="Brown M."/>
            <person name="Walker B."/>
            <person name="Young S."/>
            <person name="Zeng Q."/>
            <person name="Gargeya S."/>
            <person name="Fitzgerald M."/>
            <person name="Haas B."/>
            <person name="Abouelleil A."/>
            <person name="Allen A.W."/>
            <person name="Alvarado L."/>
            <person name="Arachchi H.M."/>
            <person name="Berlin A.M."/>
            <person name="Chapman S.B."/>
            <person name="Gainer-Dewar J."/>
            <person name="Goldberg J."/>
            <person name="Griggs A."/>
            <person name="Gujja S."/>
            <person name="Hansen M."/>
            <person name="Howarth C."/>
            <person name="Imamovic A."/>
            <person name="Ireland A."/>
            <person name="Larimer J."/>
            <person name="McCowan C."/>
            <person name="Murphy C."/>
            <person name="Pearson M."/>
            <person name="Poon T.W."/>
            <person name="Priest M."/>
            <person name="Roberts A."/>
            <person name="Saif S."/>
            <person name="Shea T."/>
            <person name="Sisk P."/>
            <person name="Sykes S."/>
            <person name="Wortman J."/>
            <person name="Nusbaum C."/>
            <person name="Birren B."/>
        </authorList>
    </citation>
    <scope>NUCLEOTIDE SEQUENCE [LARGE SCALE GENOMIC DNA]</scope>
    <source>
        <strain evidence="1">ATCC 38817</strain>
    </source>
</reference>
<proteinExistence type="predicted"/>
<dbReference type="RefSeq" id="XP_009492388.1">
    <property type="nucleotide sequence ID" value="XM_009494113.1"/>
</dbReference>
<sequence length="241" mass="27163">MSPPLPLLRPSPAVAQSFASRYQAWRGLRHRRTFMGTPHPVSLVQPIWFRLPLNADPQPVAPDTPDDVAPCESESDHAGVMVEEMRFYKHEVDFAHVQHDFWIRNNSLFQRDLPKDYFTASRTPGYSIADAERLEGFRSTFRDMTRRDFLAFHAVWLSGVTQSVKYSFLASVARLRWLVTGHGNWIEAQPSQAFTAPNATISSVLRQFEPPTIAAASDDLLAAEEALSTCRAPSKEGQQHA</sequence>
<evidence type="ECO:0000313" key="2">
    <source>
        <dbReference type="Proteomes" id="UP000030693"/>
    </source>
</evidence>
<organism evidence="1">
    <name type="scientific">Fonticula alba</name>
    <name type="common">Slime mold</name>
    <dbReference type="NCBI Taxonomy" id="691883"/>
    <lineage>
        <taxon>Eukaryota</taxon>
        <taxon>Rotosphaerida</taxon>
        <taxon>Fonticulaceae</taxon>
        <taxon>Fonticula</taxon>
    </lineage>
</organism>
<dbReference type="Proteomes" id="UP000030693">
    <property type="component" value="Unassembled WGS sequence"/>
</dbReference>
<keyword evidence="2" id="KW-1185">Reference proteome</keyword>
<gene>
    <name evidence="1" type="ORF">H696_00266</name>
</gene>
<dbReference type="EMBL" id="KB932201">
    <property type="protein sequence ID" value="KCV72687.1"/>
    <property type="molecule type" value="Genomic_DNA"/>
</dbReference>
<name>A0A058ZGR9_FONAL</name>
<evidence type="ECO:0000313" key="1">
    <source>
        <dbReference type="EMBL" id="KCV72687.1"/>
    </source>
</evidence>
<accession>A0A058ZGR9</accession>
<dbReference type="AlphaFoldDB" id="A0A058ZGR9"/>
<dbReference type="GeneID" id="20524991"/>